<feature type="transmembrane region" description="Helical" evidence="2">
    <location>
        <begin position="110"/>
        <end position="129"/>
    </location>
</feature>
<evidence type="ECO:0000313" key="3">
    <source>
        <dbReference type="EMBL" id="MBD2716472.1"/>
    </source>
</evidence>
<protein>
    <submittedName>
        <fullName evidence="3">DUF3667 domain-containing protein</fullName>
    </submittedName>
</protein>
<dbReference type="RefSeq" id="WP_190785423.1">
    <property type="nucleotide sequence ID" value="NZ_JACWZZ010000003.1"/>
</dbReference>
<proteinExistence type="predicted"/>
<reference evidence="3 4" key="1">
    <citation type="submission" date="2020-09" db="EMBL/GenBank/DDBJ databases">
        <authorList>
            <person name="Kim M.K."/>
        </authorList>
    </citation>
    <scope>NUCLEOTIDE SEQUENCE [LARGE SCALE GENOMIC DNA]</scope>
    <source>
        <strain evidence="3 4">BT646</strain>
    </source>
</reference>
<evidence type="ECO:0000256" key="1">
    <source>
        <dbReference type="SAM" id="MobiDB-lite"/>
    </source>
</evidence>
<dbReference type="Proteomes" id="UP000642468">
    <property type="component" value="Unassembled WGS sequence"/>
</dbReference>
<feature type="transmembrane region" description="Helical" evidence="2">
    <location>
        <begin position="189"/>
        <end position="212"/>
    </location>
</feature>
<dbReference type="EMBL" id="JACWZZ010000003">
    <property type="protein sequence ID" value="MBD2716472.1"/>
    <property type="molecule type" value="Genomic_DNA"/>
</dbReference>
<sequence>MEAPLTSSPTLGPRSARPVHGTDSRTASEHSPAACLNCGTLVPERFCSHCGQDAHHTHRLTMADMLHDIPHSIWHVDKGIIYSLRTIISRPGTTIRAYLAGQRVNHFRPLSLLLIVTGTFAFISSILHIDMMPPRDPAVPEEVYQMQKSGVQFMAKYMSWIYVALVPSIAGFARLFLRRGGYNYAECLVIAAFITAICNALTLFSLPVVYLYSGTPHIQMITFAISALSIGFATWAYSTLLVHTGLSLAGRLIRGFFPFVLGIYVPIILGIVLMTVVKSSTAKQGAEQPPQVKSAPKPAPASDQQ</sequence>
<keyword evidence="4" id="KW-1185">Reference proteome</keyword>
<feature type="transmembrane region" description="Helical" evidence="2">
    <location>
        <begin position="157"/>
        <end position="177"/>
    </location>
</feature>
<feature type="region of interest" description="Disordered" evidence="1">
    <location>
        <begin position="1"/>
        <end position="30"/>
    </location>
</feature>
<name>A0ABR8JK54_9BACT</name>
<keyword evidence="2" id="KW-0472">Membrane</keyword>
<comment type="caution">
    <text evidence="3">The sequence shown here is derived from an EMBL/GenBank/DDBJ whole genome shotgun (WGS) entry which is preliminary data.</text>
</comment>
<evidence type="ECO:0000256" key="2">
    <source>
        <dbReference type="SAM" id="Phobius"/>
    </source>
</evidence>
<feature type="transmembrane region" description="Helical" evidence="2">
    <location>
        <begin position="255"/>
        <end position="277"/>
    </location>
</feature>
<feature type="transmembrane region" description="Helical" evidence="2">
    <location>
        <begin position="218"/>
        <end position="243"/>
    </location>
</feature>
<evidence type="ECO:0000313" key="4">
    <source>
        <dbReference type="Proteomes" id="UP000642468"/>
    </source>
</evidence>
<keyword evidence="2" id="KW-1133">Transmembrane helix</keyword>
<accession>A0ABR8JK54</accession>
<organism evidence="3 4">
    <name type="scientific">Hymenobacter duratus</name>
    <dbReference type="NCBI Taxonomy" id="2771356"/>
    <lineage>
        <taxon>Bacteria</taxon>
        <taxon>Pseudomonadati</taxon>
        <taxon>Bacteroidota</taxon>
        <taxon>Cytophagia</taxon>
        <taxon>Cytophagales</taxon>
        <taxon>Hymenobacteraceae</taxon>
        <taxon>Hymenobacter</taxon>
    </lineage>
</organism>
<gene>
    <name evidence="3" type="ORF">IC231_15615</name>
</gene>
<keyword evidence="2" id="KW-0812">Transmembrane</keyword>
<feature type="region of interest" description="Disordered" evidence="1">
    <location>
        <begin position="282"/>
        <end position="305"/>
    </location>
</feature>
<dbReference type="InterPro" id="IPR022134">
    <property type="entry name" value="DUF3667"/>
</dbReference>
<feature type="compositionally biased region" description="Polar residues" evidence="1">
    <location>
        <begin position="1"/>
        <end position="10"/>
    </location>
</feature>
<dbReference type="Pfam" id="PF12412">
    <property type="entry name" value="DUF3667"/>
    <property type="match status" value="1"/>
</dbReference>